<dbReference type="Pfam" id="PF02630">
    <property type="entry name" value="SCO1-SenC"/>
    <property type="match status" value="1"/>
</dbReference>
<organism evidence="7 8">
    <name type="scientific">Candidatus Thiopontia autotrophica</name>
    <dbReference type="NCBI Taxonomy" id="2841688"/>
    <lineage>
        <taxon>Bacteria</taxon>
        <taxon>Pseudomonadati</taxon>
        <taxon>Pseudomonadota</taxon>
        <taxon>Gammaproteobacteria</taxon>
        <taxon>Candidatus Thiopontia</taxon>
    </lineage>
</organism>
<keyword evidence="3" id="KW-0479">Metal-binding</keyword>
<dbReference type="InterPro" id="IPR013766">
    <property type="entry name" value="Thioredoxin_domain"/>
</dbReference>
<keyword evidence="5" id="KW-0472">Membrane</keyword>
<dbReference type="EMBL" id="JACNFK010000005">
    <property type="protein sequence ID" value="MBC8518808.1"/>
    <property type="molecule type" value="Genomic_DNA"/>
</dbReference>
<sequence length="214" mass="23656">MSKDNSQNKNKRSGASQLLLLMAVFGLPVIGAWFLYFNPGFLPGERSNFGELVQPVHPIPDQLFSTLDGATFSRENLDGYWTLVYSAGEFCEDSCRKRIYDMRQIRKAMAEHHGDVRRAVVFSTLSPAMESSADITFAEFMSEFDGTSVVVGDASAVAPLRDQFVPAGEASVGHLYLVDPMGNLMMHYLPEQPASEVLSDMELLLKVNKWGGGH</sequence>
<accession>A0A8J6TRX0</accession>
<name>A0A8J6TRX0_9GAMM</name>
<keyword evidence="2 3" id="KW-0186">Copper</keyword>
<feature type="binding site" evidence="3">
    <location>
        <position position="174"/>
    </location>
    <ligand>
        <name>Cu cation</name>
        <dbReference type="ChEBI" id="CHEBI:23378"/>
    </ligand>
</feature>
<dbReference type="SUPFAM" id="SSF52833">
    <property type="entry name" value="Thioredoxin-like"/>
    <property type="match status" value="1"/>
</dbReference>
<evidence type="ECO:0000256" key="5">
    <source>
        <dbReference type="SAM" id="Phobius"/>
    </source>
</evidence>
<evidence type="ECO:0000313" key="8">
    <source>
        <dbReference type="Proteomes" id="UP000654401"/>
    </source>
</evidence>
<dbReference type="InterPro" id="IPR003782">
    <property type="entry name" value="SCO1/SenC"/>
</dbReference>
<dbReference type="Gene3D" id="3.40.30.10">
    <property type="entry name" value="Glutaredoxin"/>
    <property type="match status" value="1"/>
</dbReference>
<gene>
    <name evidence="7" type="ORF">H8D24_00175</name>
</gene>
<comment type="caution">
    <text evidence="7">The sequence shown here is derived from an EMBL/GenBank/DDBJ whole genome shotgun (WGS) entry which is preliminary data.</text>
</comment>
<feature type="binding site" evidence="3">
    <location>
        <position position="95"/>
    </location>
    <ligand>
        <name>Cu cation</name>
        <dbReference type="ChEBI" id="CHEBI:23378"/>
    </ligand>
</feature>
<proteinExistence type="inferred from homology"/>
<dbReference type="PROSITE" id="PS51352">
    <property type="entry name" value="THIOREDOXIN_2"/>
    <property type="match status" value="1"/>
</dbReference>
<feature type="binding site" evidence="3">
    <location>
        <position position="91"/>
    </location>
    <ligand>
        <name>Cu cation</name>
        <dbReference type="ChEBI" id="CHEBI:23378"/>
    </ligand>
</feature>
<comment type="similarity">
    <text evidence="1">Belongs to the SCO1/2 family.</text>
</comment>
<evidence type="ECO:0000256" key="1">
    <source>
        <dbReference type="ARBA" id="ARBA00010996"/>
    </source>
</evidence>
<dbReference type="AlphaFoldDB" id="A0A8J6TRX0"/>
<evidence type="ECO:0000256" key="3">
    <source>
        <dbReference type="PIRSR" id="PIRSR603782-1"/>
    </source>
</evidence>
<feature type="transmembrane region" description="Helical" evidence="5">
    <location>
        <begin position="18"/>
        <end position="37"/>
    </location>
</feature>
<evidence type="ECO:0000259" key="6">
    <source>
        <dbReference type="PROSITE" id="PS51352"/>
    </source>
</evidence>
<evidence type="ECO:0000256" key="2">
    <source>
        <dbReference type="ARBA" id="ARBA00023008"/>
    </source>
</evidence>
<dbReference type="GO" id="GO:0046872">
    <property type="term" value="F:metal ion binding"/>
    <property type="evidence" value="ECO:0007669"/>
    <property type="project" value="UniProtKB-KW"/>
</dbReference>
<keyword evidence="5" id="KW-1133">Transmembrane helix</keyword>
<protein>
    <submittedName>
        <fullName evidence="7">SCO family protein</fullName>
    </submittedName>
</protein>
<keyword evidence="4" id="KW-1015">Disulfide bond</keyword>
<feature type="disulfide bond" description="Redox-active" evidence="4">
    <location>
        <begin position="91"/>
        <end position="95"/>
    </location>
</feature>
<reference evidence="7 8" key="1">
    <citation type="submission" date="2020-08" db="EMBL/GenBank/DDBJ databases">
        <title>Bridging the membrane lipid divide: bacteria of the FCB group superphylum have the potential to synthesize archaeal ether lipids.</title>
        <authorList>
            <person name="Villanueva L."/>
            <person name="Von Meijenfeldt F.A.B."/>
            <person name="Westbye A.B."/>
            <person name="Yadav S."/>
            <person name="Hopmans E.C."/>
            <person name="Dutilh B.E."/>
            <person name="Sinninghe Damste J.S."/>
        </authorList>
    </citation>
    <scope>NUCLEOTIDE SEQUENCE [LARGE SCALE GENOMIC DNA]</scope>
    <source>
        <strain evidence="7">NIOZ-UU100</strain>
    </source>
</reference>
<dbReference type="InterPro" id="IPR036249">
    <property type="entry name" value="Thioredoxin-like_sf"/>
</dbReference>
<keyword evidence="5" id="KW-0812">Transmembrane</keyword>
<dbReference type="Proteomes" id="UP000654401">
    <property type="component" value="Unassembled WGS sequence"/>
</dbReference>
<evidence type="ECO:0000256" key="4">
    <source>
        <dbReference type="PIRSR" id="PIRSR603782-2"/>
    </source>
</evidence>
<evidence type="ECO:0000313" key="7">
    <source>
        <dbReference type="EMBL" id="MBC8518808.1"/>
    </source>
</evidence>
<feature type="domain" description="Thioredoxin" evidence="6">
    <location>
        <begin position="53"/>
        <end position="206"/>
    </location>
</feature>